<protein>
    <recommendedName>
        <fullName evidence="8">tRNA(Ile)-lysidine synthase</fullName>
        <ecNumber evidence="8">6.3.4.19</ecNumber>
    </recommendedName>
    <alternativeName>
        <fullName evidence="8">tRNA(Ile)-2-lysyl-cytidine synthase</fullName>
    </alternativeName>
    <alternativeName>
        <fullName evidence="8">tRNA(Ile)-lysidine synthetase</fullName>
    </alternativeName>
</protein>
<dbReference type="InterPro" id="IPR012094">
    <property type="entry name" value="tRNA_Ile_lys_synt"/>
</dbReference>
<keyword evidence="5 8" id="KW-0547">Nucleotide-binding</keyword>
<comment type="catalytic activity">
    <reaction evidence="7 8">
        <text>cytidine(34) in tRNA(Ile2) + L-lysine + ATP = lysidine(34) in tRNA(Ile2) + AMP + diphosphate + H(+)</text>
        <dbReference type="Rhea" id="RHEA:43744"/>
        <dbReference type="Rhea" id="RHEA-COMP:10625"/>
        <dbReference type="Rhea" id="RHEA-COMP:10670"/>
        <dbReference type="ChEBI" id="CHEBI:15378"/>
        <dbReference type="ChEBI" id="CHEBI:30616"/>
        <dbReference type="ChEBI" id="CHEBI:32551"/>
        <dbReference type="ChEBI" id="CHEBI:33019"/>
        <dbReference type="ChEBI" id="CHEBI:82748"/>
        <dbReference type="ChEBI" id="CHEBI:83665"/>
        <dbReference type="ChEBI" id="CHEBI:456215"/>
        <dbReference type="EC" id="6.3.4.19"/>
    </reaction>
</comment>
<feature type="binding site" evidence="8">
    <location>
        <begin position="31"/>
        <end position="36"/>
    </location>
    <ligand>
        <name>ATP</name>
        <dbReference type="ChEBI" id="CHEBI:30616"/>
    </ligand>
</feature>
<evidence type="ECO:0000256" key="1">
    <source>
        <dbReference type="ARBA" id="ARBA00004496"/>
    </source>
</evidence>
<gene>
    <name evidence="8 10" type="primary">tilS</name>
    <name evidence="10" type="ORF">MUN88_05255</name>
</gene>
<evidence type="ECO:0000256" key="8">
    <source>
        <dbReference type="HAMAP-Rule" id="MF_01161"/>
    </source>
</evidence>
<dbReference type="NCBIfam" id="TIGR02433">
    <property type="entry name" value="lysidine_TilS_C"/>
    <property type="match status" value="1"/>
</dbReference>
<keyword evidence="11" id="KW-1185">Reference proteome</keyword>
<proteinExistence type="inferred from homology"/>
<dbReference type="CDD" id="cd01992">
    <property type="entry name" value="TilS_N"/>
    <property type="match status" value="1"/>
</dbReference>
<sequence length="468" mass="54348">MNKIRLDDKVIPFIKRHQLIHNEATVLVGVSGGADSLLLLHCMNEWQREWGLNLVAMSINHGLRGEESIQDVQYVERICKEWDIPFIAKQVDVNGRKISHKEGTQEAARILRYQAFQEVMEEIGADYLALAHHGDDQVETVMMKLARQTNPASLAGIPVKRRFATGYIIRPFLCLSKAEIYQQCEDRGITPREDPSNHSTAYTRNFFRKYVLPYMKQQNEHIHQHVQQLTERISEDQEYLVHEADKMLKEVVSFEKNGVFFTIDFFLAYPIALQRRAFHLILNYLYSEIPKDLAFQHEKDFFSLLHHKKSNVSLDFPRSLQVIKSYQELRFRFLLQDDHQYEQPPVIQIPGSCILPDGATLKASVRVDATVEDRHILHIPTECEALFPLQIRTRQDGDRMKVRGLNGRKKVKDIFIDEKIPAYQRDRWPIIIGADGSLLWIAGLKKAEIPKANKQSKYVELTYCSLIK</sequence>
<accession>A0ABY4EYZ5</accession>
<dbReference type="RefSeq" id="WP_244721729.1">
    <property type="nucleotide sequence ID" value="NZ_CP095072.1"/>
</dbReference>
<dbReference type="Pfam" id="PF11734">
    <property type="entry name" value="TilS_C"/>
    <property type="match status" value="1"/>
</dbReference>
<dbReference type="GO" id="GO:0032267">
    <property type="term" value="F:tRNA(Ile)-lysidine synthase activity"/>
    <property type="evidence" value="ECO:0007669"/>
    <property type="project" value="UniProtKB-EC"/>
</dbReference>
<dbReference type="InterPro" id="IPR011063">
    <property type="entry name" value="TilS/TtcA_N"/>
</dbReference>
<dbReference type="Gene3D" id="3.30.465.60">
    <property type="match status" value="1"/>
</dbReference>
<evidence type="ECO:0000256" key="3">
    <source>
        <dbReference type="ARBA" id="ARBA00022598"/>
    </source>
</evidence>
<dbReference type="SUPFAM" id="SSF52402">
    <property type="entry name" value="Adenine nucleotide alpha hydrolases-like"/>
    <property type="match status" value="1"/>
</dbReference>
<dbReference type="Pfam" id="PF01171">
    <property type="entry name" value="ATP_bind_3"/>
    <property type="match status" value="1"/>
</dbReference>
<organism evidence="10 11">
    <name type="scientific">Gracilibacillus caseinilyticus</name>
    <dbReference type="NCBI Taxonomy" id="2932256"/>
    <lineage>
        <taxon>Bacteria</taxon>
        <taxon>Bacillati</taxon>
        <taxon>Bacillota</taxon>
        <taxon>Bacilli</taxon>
        <taxon>Bacillales</taxon>
        <taxon>Bacillaceae</taxon>
        <taxon>Gracilibacillus</taxon>
    </lineage>
</organism>
<feature type="domain" description="Lysidine-tRNA(Ile) synthetase C-terminal" evidence="9">
    <location>
        <begin position="389"/>
        <end position="461"/>
    </location>
</feature>
<evidence type="ECO:0000256" key="4">
    <source>
        <dbReference type="ARBA" id="ARBA00022694"/>
    </source>
</evidence>
<comment type="similarity">
    <text evidence="8">Belongs to the tRNA(Ile)-lysidine synthase family.</text>
</comment>
<keyword evidence="4 8" id="KW-0819">tRNA processing</keyword>
<dbReference type="InterPro" id="IPR012795">
    <property type="entry name" value="tRNA_Ile_lys_synt_N"/>
</dbReference>
<dbReference type="EC" id="6.3.4.19" evidence="8"/>
<comment type="function">
    <text evidence="8">Ligates lysine onto the cytidine present at position 34 of the AUA codon-specific tRNA(Ile) that contains the anticodon CAU, in an ATP-dependent manner. Cytidine is converted to lysidine, thus changing the amino acid specificity of the tRNA from methionine to isoleucine.</text>
</comment>
<dbReference type="SMART" id="SM00977">
    <property type="entry name" value="TilS_C"/>
    <property type="match status" value="1"/>
</dbReference>
<evidence type="ECO:0000313" key="11">
    <source>
        <dbReference type="Proteomes" id="UP000831782"/>
    </source>
</evidence>
<comment type="subcellular location">
    <subcellularLocation>
        <location evidence="1 8">Cytoplasm</location>
    </subcellularLocation>
</comment>
<evidence type="ECO:0000256" key="2">
    <source>
        <dbReference type="ARBA" id="ARBA00022490"/>
    </source>
</evidence>
<evidence type="ECO:0000313" key="10">
    <source>
        <dbReference type="EMBL" id="UOQ49498.1"/>
    </source>
</evidence>
<dbReference type="HAMAP" id="MF_01161">
    <property type="entry name" value="tRNA_Ile_lys_synt"/>
    <property type="match status" value="1"/>
</dbReference>
<reference evidence="10 11" key="1">
    <citation type="submission" date="2022-04" db="EMBL/GenBank/DDBJ databases">
        <title>Gracilibacillus sp. isolated from saltern.</title>
        <authorList>
            <person name="Won M."/>
            <person name="Lee C.-M."/>
            <person name="Woen H.-Y."/>
            <person name="Kwon S.-W."/>
        </authorList>
    </citation>
    <scope>NUCLEOTIDE SEQUENCE [LARGE SCALE GENOMIC DNA]</scope>
    <source>
        <strain evidence="10 11">SSWR10-1</strain>
    </source>
</reference>
<keyword evidence="3 8" id="KW-0436">Ligase</keyword>
<evidence type="ECO:0000256" key="5">
    <source>
        <dbReference type="ARBA" id="ARBA00022741"/>
    </source>
</evidence>
<keyword evidence="2 8" id="KW-0963">Cytoplasm</keyword>
<dbReference type="EMBL" id="CP095072">
    <property type="protein sequence ID" value="UOQ49498.1"/>
    <property type="molecule type" value="Genomic_DNA"/>
</dbReference>
<keyword evidence="6 8" id="KW-0067">ATP-binding</keyword>
<dbReference type="SUPFAM" id="SSF82829">
    <property type="entry name" value="MesJ substrate recognition domain-like"/>
    <property type="match status" value="1"/>
</dbReference>
<name>A0ABY4EYZ5_9BACI</name>
<comment type="domain">
    <text evidence="8">The N-terminal region contains the highly conserved SGGXDS motif, predicted to be a P-loop motif involved in ATP binding.</text>
</comment>
<dbReference type="Gene3D" id="3.40.50.620">
    <property type="entry name" value="HUPs"/>
    <property type="match status" value="1"/>
</dbReference>
<dbReference type="InterPro" id="IPR014729">
    <property type="entry name" value="Rossmann-like_a/b/a_fold"/>
</dbReference>
<evidence type="ECO:0000256" key="6">
    <source>
        <dbReference type="ARBA" id="ARBA00022840"/>
    </source>
</evidence>
<dbReference type="Proteomes" id="UP000831782">
    <property type="component" value="Chromosome"/>
</dbReference>
<dbReference type="SUPFAM" id="SSF56037">
    <property type="entry name" value="PheT/TilS domain"/>
    <property type="match status" value="1"/>
</dbReference>
<evidence type="ECO:0000256" key="7">
    <source>
        <dbReference type="ARBA" id="ARBA00048539"/>
    </source>
</evidence>
<evidence type="ECO:0000259" key="9">
    <source>
        <dbReference type="SMART" id="SM00977"/>
    </source>
</evidence>
<dbReference type="PANTHER" id="PTHR43033">
    <property type="entry name" value="TRNA(ILE)-LYSIDINE SYNTHASE-RELATED"/>
    <property type="match status" value="1"/>
</dbReference>
<dbReference type="PANTHER" id="PTHR43033:SF1">
    <property type="entry name" value="TRNA(ILE)-LYSIDINE SYNTHASE-RELATED"/>
    <property type="match status" value="1"/>
</dbReference>
<dbReference type="NCBIfam" id="TIGR02432">
    <property type="entry name" value="lysidine_TilS_N"/>
    <property type="match status" value="1"/>
</dbReference>
<dbReference type="InterPro" id="IPR012796">
    <property type="entry name" value="Lysidine-tRNA-synth_C"/>
</dbReference>